<accession>A0A0A6PE21</accession>
<protein>
    <recommendedName>
        <fullName evidence="4">DUF3987 domain-containing protein</fullName>
    </recommendedName>
</protein>
<gene>
    <name evidence="2" type="ORF">PN36_32355</name>
</gene>
<sequence>MNNRFNPNGIPDYLKARPQWVVWGKRSAQGSDALQKDGRLNKIPFNSRTGKAASSNKPNTWGTFQDAVIAYQTGWYNGVGYMFAEGDGLVGIDLDHCLDATGTPNPQTQDILSHFENTFIEISPSGDGLHIYCFGLALHCGKGQQNKWIEIYGKDVHGKRSNRYFCVTGNQFSKSLEIMDAQAALAWLHNSFKTQTAPPTNPKTKHSTTDSHLEKYVRTAFEDEISKVRNAIDGSRNDQLFKSAAALKELCNSDWASSYISTYEIEAALLTATNLPEKEARSTIASAFKSATGAREKPNDNINSMDNMPAKLPTLSKLPNNSTHVTPSDDSTLSTLSTLSTDDKKSAIVPYADIQSPIPLQRKLDNSPQFPIHALGTLLSNAALAIFDEVQCPLALAAQSVLAAASMACQGIANIQVRQRLVFPLSGYFLSLGETGERKTGVDKLALQAHKYFERQLHVKWRKWEKKPKKDGNQEDDSEEPRQPHLIVEEPTYEGLTKIFQTAQPTVGIFSDEGGRILGGVAMSKDNQIKTLTALSSLWCGGPISRSRAQDSTTKLYDRRLSIHLMVQPKLAMELMLSNENMQDQGFLARFLVCYPKSTIGFRAYKESDPFTESRFGQYWQYMTELLGMYRYNKDGELQIKTLDITPSAKALWIDFYNRVESGMTSGGKYSEIRGFANKATEHAARLAGIIAVTTDPHTIVVDEQYMQWG</sequence>
<organism evidence="2 3">
    <name type="scientific">Candidatus Thiomargarita nelsonii</name>
    <dbReference type="NCBI Taxonomy" id="1003181"/>
    <lineage>
        <taxon>Bacteria</taxon>
        <taxon>Pseudomonadati</taxon>
        <taxon>Pseudomonadota</taxon>
        <taxon>Gammaproteobacteria</taxon>
        <taxon>Thiotrichales</taxon>
        <taxon>Thiotrichaceae</taxon>
        <taxon>Thiomargarita</taxon>
    </lineage>
</organism>
<reference evidence="2 3" key="1">
    <citation type="journal article" date="2016" name="Front. Microbiol.">
        <title>Single-Cell (Meta-)Genomics of a Dimorphic Candidatus Thiomargarita nelsonii Reveals Genomic Plasticity.</title>
        <authorList>
            <person name="Flood B.E."/>
            <person name="Fliss P."/>
            <person name="Jones D.S."/>
            <person name="Dick G.J."/>
            <person name="Jain S."/>
            <person name="Kaster A.K."/>
            <person name="Winkel M."/>
            <person name="Mussmann M."/>
            <person name="Bailey J."/>
        </authorList>
    </citation>
    <scope>NUCLEOTIDE SEQUENCE [LARGE SCALE GENOMIC DNA]</scope>
    <source>
        <strain evidence="2">Hydrate Ridge</strain>
    </source>
</reference>
<dbReference type="Proteomes" id="UP000030428">
    <property type="component" value="Unassembled WGS sequence"/>
</dbReference>
<evidence type="ECO:0000313" key="2">
    <source>
        <dbReference type="EMBL" id="KHD08552.1"/>
    </source>
</evidence>
<comment type="caution">
    <text evidence="2">The sequence shown here is derived from an EMBL/GenBank/DDBJ whole genome shotgun (WGS) entry which is preliminary data.</text>
</comment>
<proteinExistence type="predicted"/>
<evidence type="ECO:0000256" key="1">
    <source>
        <dbReference type="SAM" id="MobiDB-lite"/>
    </source>
</evidence>
<evidence type="ECO:0000313" key="3">
    <source>
        <dbReference type="Proteomes" id="UP000030428"/>
    </source>
</evidence>
<dbReference type="AlphaFoldDB" id="A0A0A6PE21"/>
<dbReference type="Pfam" id="PF13148">
    <property type="entry name" value="DUF3987"/>
    <property type="match status" value="1"/>
</dbReference>
<evidence type="ECO:0008006" key="4">
    <source>
        <dbReference type="Google" id="ProtNLM"/>
    </source>
</evidence>
<dbReference type="EMBL" id="JSZA02000281">
    <property type="protein sequence ID" value="KHD08552.1"/>
    <property type="molecule type" value="Genomic_DNA"/>
</dbReference>
<dbReference type="InterPro" id="IPR025048">
    <property type="entry name" value="DUF3987"/>
</dbReference>
<feature type="region of interest" description="Disordered" evidence="1">
    <location>
        <begin position="464"/>
        <end position="485"/>
    </location>
</feature>
<keyword evidence="3" id="KW-1185">Reference proteome</keyword>
<name>A0A0A6PE21_9GAMM</name>